<dbReference type="PANTHER" id="PTHR33202">
    <property type="entry name" value="ZINC UPTAKE REGULATION PROTEIN"/>
    <property type="match status" value="1"/>
</dbReference>
<feature type="binding site" evidence="7">
    <location>
        <position position="154"/>
    </location>
    <ligand>
        <name>Zn(2+)</name>
        <dbReference type="ChEBI" id="CHEBI:29105"/>
    </ligand>
</feature>
<evidence type="ECO:0000256" key="5">
    <source>
        <dbReference type="ARBA" id="ARBA00023125"/>
    </source>
</evidence>
<dbReference type="EMBL" id="JACIJD010000005">
    <property type="protein sequence ID" value="MBB5693397.1"/>
    <property type="molecule type" value="Genomic_DNA"/>
</dbReference>
<gene>
    <name evidence="8" type="primary">fur</name>
    <name evidence="9" type="ORF">FHS87_001426</name>
</gene>
<dbReference type="InterPro" id="IPR002481">
    <property type="entry name" value="FUR"/>
</dbReference>
<evidence type="ECO:0000256" key="8">
    <source>
        <dbReference type="RuleBase" id="RU364037"/>
    </source>
</evidence>
<dbReference type="InterPro" id="IPR036390">
    <property type="entry name" value="WH_DNA-bd_sf"/>
</dbReference>
<evidence type="ECO:0000256" key="7">
    <source>
        <dbReference type="PIRSR" id="PIRSR602481-1"/>
    </source>
</evidence>
<keyword evidence="3 7" id="KW-0862">Zinc</keyword>
<accession>A0A840YAK8</accession>
<dbReference type="CDD" id="cd07153">
    <property type="entry name" value="Fur_like"/>
    <property type="match status" value="1"/>
</dbReference>
<dbReference type="Gene3D" id="1.10.10.10">
    <property type="entry name" value="Winged helix-like DNA-binding domain superfamily/Winged helix DNA-binding domain"/>
    <property type="match status" value="1"/>
</dbReference>
<evidence type="ECO:0000256" key="6">
    <source>
        <dbReference type="ARBA" id="ARBA00023163"/>
    </source>
</evidence>
<feature type="binding site" evidence="7">
    <location>
        <position position="117"/>
    </location>
    <ligand>
        <name>Zn(2+)</name>
        <dbReference type="ChEBI" id="CHEBI:29105"/>
    </ligand>
</feature>
<keyword evidence="7 8" id="KW-0479">Metal-binding</keyword>
<evidence type="ECO:0000313" key="10">
    <source>
        <dbReference type="Proteomes" id="UP000580654"/>
    </source>
</evidence>
<evidence type="ECO:0000256" key="2">
    <source>
        <dbReference type="ARBA" id="ARBA00022491"/>
    </source>
</evidence>
<dbReference type="GO" id="GO:0005829">
    <property type="term" value="C:cytosol"/>
    <property type="evidence" value="ECO:0007669"/>
    <property type="project" value="TreeGrafter"/>
</dbReference>
<evidence type="ECO:0000256" key="3">
    <source>
        <dbReference type="ARBA" id="ARBA00022833"/>
    </source>
</evidence>
<dbReference type="Gene3D" id="3.30.1490.190">
    <property type="match status" value="1"/>
</dbReference>
<comment type="subunit">
    <text evidence="8">Homodimer.</text>
</comment>
<keyword evidence="4 8" id="KW-0805">Transcription regulation</keyword>
<feature type="binding site" evidence="7">
    <location>
        <position position="157"/>
    </location>
    <ligand>
        <name>Zn(2+)</name>
        <dbReference type="ChEBI" id="CHEBI:29105"/>
    </ligand>
</feature>
<dbReference type="GO" id="GO:0045892">
    <property type="term" value="P:negative regulation of DNA-templated transcription"/>
    <property type="evidence" value="ECO:0007669"/>
    <property type="project" value="TreeGrafter"/>
</dbReference>
<dbReference type="InterPro" id="IPR043135">
    <property type="entry name" value="Fur_C"/>
</dbReference>
<keyword evidence="2 8" id="KW-0678">Repressor</keyword>
<dbReference type="GO" id="GO:0008270">
    <property type="term" value="F:zinc ion binding"/>
    <property type="evidence" value="ECO:0007669"/>
    <property type="project" value="TreeGrafter"/>
</dbReference>
<keyword evidence="5 8" id="KW-0238">DNA-binding</keyword>
<comment type="caution">
    <text evidence="9">The sequence shown here is derived from an EMBL/GenBank/DDBJ whole genome shotgun (WGS) entry which is preliminary data.</text>
</comment>
<dbReference type="Proteomes" id="UP000580654">
    <property type="component" value="Unassembled WGS sequence"/>
</dbReference>
<evidence type="ECO:0000256" key="1">
    <source>
        <dbReference type="ARBA" id="ARBA00007957"/>
    </source>
</evidence>
<dbReference type="RefSeq" id="WP_184515480.1">
    <property type="nucleotide sequence ID" value="NZ_JACIJD010000005.1"/>
</dbReference>
<dbReference type="AlphaFoldDB" id="A0A840YAK8"/>
<keyword evidence="8" id="KW-0408">Iron</keyword>
<evidence type="ECO:0000313" key="9">
    <source>
        <dbReference type="EMBL" id="MBB5693397.1"/>
    </source>
</evidence>
<dbReference type="GO" id="GO:0003700">
    <property type="term" value="F:DNA-binding transcription factor activity"/>
    <property type="evidence" value="ECO:0007669"/>
    <property type="project" value="UniProtKB-UniRule"/>
</dbReference>
<organism evidence="9 10">
    <name type="scientific">Muricoccus pecuniae</name>
    <dbReference type="NCBI Taxonomy" id="693023"/>
    <lineage>
        <taxon>Bacteria</taxon>
        <taxon>Pseudomonadati</taxon>
        <taxon>Pseudomonadota</taxon>
        <taxon>Alphaproteobacteria</taxon>
        <taxon>Acetobacterales</taxon>
        <taxon>Roseomonadaceae</taxon>
        <taxon>Muricoccus</taxon>
    </lineage>
</organism>
<comment type="subcellular location">
    <subcellularLocation>
        <location evidence="8">Cytoplasm</location>
    </subcellularLocation>
</comment>
<evidence type="ECO:0000256" key="4">
    <source>
        <dbReference type="ARBA" id="ARBA00023015"/>
    </source>
</evidence>
<comment type="similarity">
    <text evidence="1 8">Belongs to the Fur family.</text>
</comment>
<keyword evidence="6 8" id="KW-0804">Transcription</keyword>
<keyword evidence="10" id="KW-1185">Reference proteome</keyword>
<dbReference type="SUPFAM" id="SSF46785">
    <property type="entry name" value="Winged helix' DNA-binding domain"/>
    <property type="match status" value="1"/>
</dbReference>
<dbReference type="Pfam" id="PF01475">
    <property type="entry name" value="FUR"/>
    <property type="match status" value="1"/>
</dbReference>
<dbReference type="PANTHER" id="PTHR33202:SF6">
    <property type="entry name" value="ZINC UPTAKE REGULATION PROTEIN"/>
    <property type="match status" value="1"/>
</dbReference>
<reference evidence="9 10" key="1">
    <citation type="submission" date="2020-08" db="EMBL/GenBank/DDBJ databases">
        <title>Genomic Encyclopedia of Type Strains, Phase IV (KMG-IV): sequencing the most valuable type-strain genomes for metagenomic binning, comparative biology and taxonomic classification.</title>
        <authorList>
            <person name="Goeker M."/>
        </authorList>
    </citation>
    <scope>NUCLEOTIDE SEQUENCE [LARGE SCALE GENOMIC DNA]</scope>
    <source>
        <strain evidence="9 10">DSM 25622</strain>
    </source>
</reference>
<sequence length="161" mass="17290">MPHGEHHHHPPADPTDVLREAESACLRRGAQLTPLRRRVLEMVLEAGQPVGAYALLDRLRAERPGAAPPTVYRALDFLLAQGLIHRIERLNAFIPCTEAAQGHDHEHPHQFLICRNCGRTAELSDDSVAAAVAAAARAAGFSPARTTVEVEGTCEACAAAA</sequence>
<name>A0A840YAK8_9PROT</name>
<keyword evidence="8" id="KW-0963">Cytoplasm</keyword>
<protein>
    <recommendedName>
        <fullName evidence="8">Ferric uptake regulation protein</fullName>
    </recommendedName>
</protein>
<dbReference type="GO" id="GO:1900376">
    <property type="term" value="P:regulation of secondary metabolite biosynthetic process"/>
    <property type="evidence" value="ECO:0007669"/>
    <property type="project" value="TreeGrafter"/>
</dbReference>
<dbReference type="InterPro" id="IPR036388">
    <property type="entry name" value="WH-like_DNA-bd_sf"/>
</dbReference>
<feature type="binding site" evidence="7">
    <location>
        <position position="114"/>
    </location>
    <ligand>
        <name>Zn(2+)</name>
        <dbReference type="ChEBI" id="CHEBI:29105"/>
    </ligand>
</feature>
<dbReference type="GO" id="GO:0000976">
    <property type="term" value="F:transcription cis-regulatory region binding"/>
    <property type="evidence" value="ECO:0007669"/>
    <property type="project" value="TreeGrafter"/>
</dbReference>
<comment type="cofactor">
    <cofactor evidence="7">
        <name>Zn(2+)</name>
        <dbReference type="ChEBI" id="CHEBI:29105"/>
    </cofactor>
    <text evidence="7">Binds 1 zinc ion per subunit.</text>
</comment>
<proteinExistence type="inferred from homology"/>